<name>A0A655EFT9_SALET</name>
<reference evidence="1 2" key="1">
    <citation type="submission" date="2015-03" db="EMBL/GenBank/DDBJ databases">
        <authorList>
            <consortium name="Pathogen Informatics"/>
        </authorList>
    </citation>
    <scope>NUCLEOTIDE SEQUENCE [LARGE SCALE GENOMIC DNA]</scope>
    <source>
        <strain evidence="1 2">D4891</strain>
    </source>
</reference>
<dbReference type="EMBL" id="CQPD01000069">
    <property type="protein sequence ID" value="CNV17364.1"/>
    <property type="molecule type" value="Genomic_DNA"/>
</dbReference>
<dbReference type="AlphaFoldDB" id="A0A655EFT9"/>
<evidence type="ECO:0000313" key="2">
    <source>
        <dbReference type="Proteomes" id="UP000042394"/>
    </source>
</evidence>
<gene>
    <name evidence="1" type="ORF">ERS008207_04490</name>
</gene>
<evidence type="ECO:0000313" key="1">
    <source>
        <dbReference type="EMBL" id="CNV17364.1"/>
    </source>
</evidence>
<proteinExistence type="predicted"/>
<dbReference type="Proteomes" id="UP000042394">
    <property type="component" value="Unassembled WGS sequence"/>
</dbReference>
<protein>
    <submittedName>
        <fullName evidence="1">Uncharacterized protein</fullName>
    </submittedName>
</protein>
<accession>A0A655EFT9</accession>
<sequence length="61" mass="6895">MGNFYTAEFYIVGSIKTRIARQDTDQRVIFVPASGPRDVFKCLIGIQLALNRRGVHRLNNG</sequence>
<organism evidence="1 2">
    <name type="scientific">Salmonella enterica subsp. enterica serovar Bovismorbificans</name>
    <dbReference type="NCBI Taxonomy" id="58097"/>
    <lineage>
        <taxon>Bacteria</taxon>
        <taxon>Pseudomonadati</taxon>
        <taxon>Pseudomonadota</taxon>
        <taxon>Gammaproteobacteria</taxon>
        <taxon>Enterobacterales</taxon>
        <taxon>Enterobacteriaceae</taxon>
        <taxon>Salmonella</taxon>
    </lineage>
</organism>